<dbReference type="Gene3D" id="3.30.470.20">
    <property type="entry name" value="ATP-grasp fold, B domain"/>
    <property type="match status" value="1"/>
</dbReference>
<dbReference type="NCBIfam" id="NF004679">
    <property type="entry name" value="PRK06019.1-5"/>
    <property type="match status" value="1"/>
</dbReference>
<dbReference type="SUPFAM" id="SSF56059">
    <property type="entry name" value="Glutathione synthetase ATP-binding domain-like"/>
    <property type="match status" value="1"/>
</dbReference>
<keyword evidence="1 5" id="KW-0436">Ligase</keyword>
<organism evidence="8 9">
    <name type="scientific">Leptolyngbya boryana NIES-2135</name>
    <dbReference type="NCBI Taxonomy" id="1973484"/>
    <lineage>
        <taxon>Bacteria</taxon>
        <taxon>Bacillati</taxon>
        <taxon>Cyanobacteriota</taxon>
        <taxon>Cyanophyceae</taxon>
        <taxon>Leptolyngbyales</taxon>
        <taxon>Leptolyngbyaceae</taxon>
        <taxon>Leptolyngbya group</taxon>
        <taxon>Leptolyngbya</taxon>
    </lineage>
</organism>
<name>A0A1Z4JGZ4_LEPBY</name>
<dbReference type="Proteomes" id="UP000217895">
    <property type="component" value="Chromosome"/>
</dbReference>
<evidence type="ECO:0000256" key="2">
    <source>
        <dbReference type="ARBA" id="ARBA00022741"/>
    </source>
</evidence>
<feature type="binding site" evidence="5">
    <location>
        <position position="131"/>
    </location>
    <ligand>
        <name>ATP</name>
        <dbReference type="ChEBI" id="CHEBI:30616"/>
    </ligand>
</feature>
<keyword evidence="3 5" id="KW-0658">Purine biosynthesis</keyword>
<dbReference type="Pfam" id="PF17769">
    <property type="entry name" value="PurK_C"/>
    <property type="match status" value="1"/>
</dbReference>
<dbReference type="UniPathway" id="UPA00074">
    <property type="reaction ID" value="UER00942"/>
</dbReference>
<dbReference type="InterPro" id="IPR013815">
    <property type="entry name" value="ATP_grasp_subdomain_1"/>
</dbReference>
<dbReference type="NCBIfam" id="TIGR01161">
    <property type="entry name" value="purK"/>
    <property type="match status" value="1"/>
</dbReference>
<keyword evidence="9" id="KW-1185">Reference proteome</keyword>
<dbReference type="InterPro" id="IPR054350">
    <property type="entry name" value="PurT/PurK_preATP-grasp"/>
</dbReference>
<evidence type="ECO:0000256" key="3">
    <source>
        <dbReference type="ARBA" id="ARBA00022755"/>
    </source>
</evidence>
<comment type="similarity">
    <text evidence="5 6">Belongs to the PurK/PurT family.</text>
</comment>
<comment type="pathway">
    <text evidence="5 6">Purine metabolism; IMP biosynthesis via de novo pathway; 5-amino-1-(5-phospho-D-ribosyl)imidazole-4-carboxylate from 5-amino-1-(5-phospho-D-ribosyl)imidazole (N5-CAIR route): step 1/2.</text>
</comment>
<evidence type="ECO:0000313" key="8">
    <source>
        <dbReference type="EMBL" id="BAY55933.1"/>
    </source>
</evidence>
<dbReference type="GO" id="GO:0006189">
    <property type="term" value="P:'de novo' IMP biosynthetic process"/>
    <property type="evidence" value="ECO:0007669"/>
    <property type="project" value="UniProtKB-UniRule"/>
</dbReference>
<dbReference type="SUPFAM" id="SSF52440">
    <property type="entry name" value="PreATP-grasp domain"/>
    <property type="match status" value="1"/>
</dbReference>
<proteinExistence type="inferred from homology"/>
<evidence type="ECO:0000256" key="4">
    <source>
        <dbReference type="ARBA" id="ARBA00022840"/>
    </source>
</evidence>
<evidence type="ECO:0000313" key="9">
    <source>
        <dbReference type="Proteomes" id="UP000217895"/>
    </source>
</evidence>
<dbReference type="Pfam" id="PF22660">
    <property type="entry name" value="RS_preATP-grasp-like"/>
    <property type="match status" value="1"/>
</dbReference>
<dbReference type="InterPro" id="IPR003135">
    <property type="entry name" value="ATP-grasp_carboxylate-amine"/>
</dbReference>
<dbReference type="EMBL" id="AP018203">
    <property type="protein sequence ID" value="BAY55933.1"/>
    <property type="molecule type" value="Genomic_DNA"/>
</dbReference>
<evidence type="ECO:0000259" key="7">
    <source>
        <dbReference type="PROSITE" id="PS50975"/>
    </source>
</evidence>
<protein>
    <recommendedName>
        <fullName evidence="5 6">N5-carboxyaminoimidazole ribonucleotide synthase</fullName>
        <shortName evidence="5 6">N5-CAIR synthase</shortName>
        <ecNumber evidence="5 6">6.3.4.18</ecNumber>
    </recommendedName>
    <alternativeName>
        <fullName evidence="5 6">5-(carboxyamino)imidazole ribonucleotide synthetase</fullName>
    </alternativeName>
</protein>
<dbReference type="GO" id="GO:0034028">
    <property type="term" value="F:5-(carboxyamino)imidazole ribonucleotide synthase activity"/>
    <property type="evidence" value="ECO:0007669"/>
    <property type="project" value="UniProtKB-UniRule"/>
</dbReference>
<comment type="caution">
    <text evidence="5">Lacks conserved residue(s) required for the propagation of feature annotation.</text>
</comment>
<comment type="function">
    <text evidence="5">Catalyzes the ATP-dependent conversion of 5-aminoimidazole ribonucleotide (AIR) and HCO(3)(-) to N5-carboxyaminoimidazole ribonucleotide (N5-CAIR).</text>
</comment>
<reference evidence="8 9" key="1">
    <citation type="submission" date="2017-06" db="EMBL/GenBank/DDBJ databases">
        <title>Genome sequencing of cyanobaciteial culture collection at National Institute for Environmental Studies (NIES).</title>
        <authorList>
            <person name="Hirose Y."/>
            <person name="Shimura Y."/>
            <person name="Fujisawa T."/>
            <person name="Nakamura Y."/>
            <person name="Kawachi M."/>
        </authorList>
    </citation>
    <scope>NUCLEOTIDE SEQUENCE [LARGE SCALE GENOMIC DNA]</scope>
    <source>
        <strain evidence="8 9">NIES-2135</strain>
    </source>
</reference>
<dbReference type="FunFam" id="3.30.470.20:FF:000029">
    <property type="entry name" value="N5-carboxyaminoimidazole ribonucleotide synthase"/>
    <property type="match status" value="1"/>
</dbReference>
<dbReference type="HAMAP" id="MF_01928">
    <property type="entry name" value="PurK"/>
    <property type="match status" value="1"/>
</dbReference>
<feature type="binding site" evidence="5">
    <location>
        <begin position="166"/>
        <end position="169"/>
    </location>
    <ligand>
        <name>ATP</name>
        <dbReference type="ChEBI" id="CHEBI:30616"/>
    </ligand>
</feature>
<dbReference type="AlphaFoldDB" id="A0A1Z4JGZ4"/>
<feature type="domain" description="ATP-grasp" evidence="7">
    <location>
        <begin position="103"/>
        <end position="281"/>
    </location>
</feature>
<evidence type="ECO:0000256" key="1">
    <source>
        <dbReference type="ARBA" id="ARBA00022598"/>
    </source>
</evidence>
<dbReference type="InterPro" id="IPR005875">
    <property type="entry name" value="PurK"/>
</dbReference>
<dbReference type="Gene3D" id="3.30.1490.20">
    <property type="entry name" value="ATP-grasp fold, A domain"/>
    <property type="match status" value="1"/>
</dbReference>
<comment type="catalytic activity">
    <reaction evidence="5 6">
        <text>5-amino-1-(5-phospho-beta-D-ribosyl)imidazole + hydrogencarbonate + ATP = 5-carboxyamino-1-(5-phospho-D-ribosyl)imidazole + ADP + phosphate + 2 H(+)</text>
        <dbReference type="Rhea" id="RHEA:19317"/>
        <dbReference type="ChEBI" id="CHEBI:15378"/>
        <dbReference type="ChEBI" id="CHEBI:17544"/>
        <dbReference type="ChEBI" id="CHEBI:30616"/>
        <dbReference type="ChEBI" id="CHEBI:43474"/>
        <dbReference type="ChEBI" id="CHEBI:58730"/>
        <dbReference type="ChEBI" id="CHEBI:137981"/>
        <dbReference type="ChEBI" id="CHEBI:456216"/>
        <dbReference type="EC" id="6.3.4.18"/>
    </reaction>
</comment>
<feature type="binding site" evidence="5">
    <location>
        <position position="99"/>
    </location>
    <ligand>
        <name>ATP</name>
        <dbReference type="ChEBI" id="CHEBI:30616"/>
    </ligand>
</feature>
<dbReference type="EC" id="6.3.4.18" evidence="5 6"/>
<dbReference type="PANTHER" id="PTHR11609:SF5">
    <property type="entry name" value="PHOSPHORIBOSYLAMINOIMIDAZOLE CARBOXYLASE"/>
    <property type="match status" value="1"/>
</dbReference>
<evidence type="ECO:0000256" key="5">
    <source>
        <dbReference type="HAMAP-Rule" id="MF_01928"/>
    </source>
</evidence>
<dbReference type="GO" id="GO:0004638">
    <property type="term" value="F:phosphoribosylaminoimidazole carboxylase activity"/>
    <property type="evidence" value="ECO:0007669"/>
    <property type="project" value="InterPro"/>
</dbReference>
<dbReference type="InterPro" id="IPR011761">
    <property type="entry name" value="ATP-grasp"/>
</dbReference>
<gene>
    <name evidence="5 6" type="primary">purK</name>
    <name evidence="8" type="ORF">NIES2135_27600</name>
</gene>
<dbReference type="PANTHER" id="PTHR11609">
    <property type="entry name" value="PURINE BIOSYNTHESIS PROTEIN 6/7, PUR6/7"/>
    <property type="match status" value="1"/>
</dbReference>
<accession>A0A1Z4JGZ4</accession>
<dbReference type="GO" id="GO:0005524">
    <property type="term" value="F:ATP binding"/>
    <property type="evidence" value="ECO:0007669"/>
    <property type="project" value="UniProtKB-UniRule"/>
</dbReference>
<dbReference type="Gene3D" id="3.40.50.20">
    <property type="match status" value="1"/>
</dbReference>
<feature type="binding site" evidence="5">
    <location>
        <begin position="251"/>
        <end position="252"/>
    </location>
    <ligand>
        <name>ATP</name>
        <dbReference type="ChEBI" id="CHEBI:30616"/>
    </ligand>
</feature>
<feature type="binding site" evidence="5">
    <location>
        <position position="174"/>
    </location>
    <ligand>
        <name>ATP</name>
        <dbReference type="ChEBI" id="CHEBI:30616"/>
    </ligand>
</feature>
<dbReference type="SUPFAM" id="SSF51246">
    <property type="entry name" value="Rudiment single hybrid motif"/>
    <property type="match status" value="1"/>
</dbReference>
<dbReference type="Pfam" id="PF02222">
    <property type="entry name" value="ATP-grasp"/>
    <property type="match status" value="1"/>
</dbReference>
<keyword evidence="2 5" id="KW-0547">Nucleotide-binding</keyword>
<keyword evidence="4 5" id="KW-0067">ATP-binding</keyword>
<comment type="function">
    <text evidence="6">Catalyzes the ATP-dependent conversion of 5-aminoimidazole ribonucleotide (AIR) and HCO(3)- to N5-carboxyaminoimidazole ribonucleotide (N5-CAIR).</text>
</comment>
<sequence>MNRVGVIGGGQLAWMMAEAARKLNLTLVVQTPNESDPAVSVAQETLFARVNDASATEVLSTHVDVITFENEFVDLDALAKIQNVIFRPSLSALRPLLDKYVQRNFLKTYDLPTPDFWLLGERDVEFPVVLKTRRLGYDGQGTFIIRDAATWEATIEKLQNIPIVLEEFIPFDRELAVMAARSSSGEIAIYPIVETQQENQVCRRVIAPAEVSKGVQQEIHRIAQTVLEKLDVVGIYGFELFLTKDDRVLVNEIAPRTHNSGHYTIDACETSQFEQQLRAVSDLPLGSPALNCQGALMVNLLGFEQAESEYLEQRNAIAQLPNTFVHWYGKSESRPGRKLGHVTVLLDDVTDLRQQALEIASTIEEIWYRH</sequence>
<dbReference type="InterPro" id="IPR011054">
    <property type="entry name" value="Rudment_hybrid_motif"/>
</dbReference>
<evidence type="ECO:0000256" key="6">
    <source>
        <dbReference type="RuleBase" id="RU361200"/>
    </source>
</evidence>
<comment type="subunit">
    <text evidence="5 6">Homodimer.</text>
</comment>
<dbReference type="InterPro" id="IPR040686">
    <property type="entry name" value="PurK_C"/>
</dbReference>
<dbReference type="InterPro" id="IPR016185">
    <property type="entry name" value="PreATP-grasp_dom_sf"/>
</dbReference>
<dbReference type="GO" id="GO:0046872">
    <property type="term" value="F:metal ion binding"/>
    <property type="evidence" value="ECO:0007669"/>
    <property type="project" value="InterPro"/>
</dbReference>
<dbReference type="PROSITE" id="PS50975">
    <property type="entry name" value="ATP_GRASP"/>
    <property type="match status" value="1"/>
</dbReference>